<protein>
    <recommendedName>
        <fullName evidence="4">Ribosomal protein L2</fullName>
    </recommendedName>
</protein>
<keyword evidence="3" id="KW-1185">Reference proteome</keyword>
<gene>
    <name evidence="2" type="ORF">PUN28_000281</name>
</gene>
<evidence type="ECO:0000256" key="1">
    <source>
        <dbReference type="SAM" id="MobiDB-lite"/>
    </source>
</evidence>
<feature type="compositionally biased region" description="Polar residues" evidence="1">
    <location>
        <begin position="114"/>
        <end position="132"/>
    </location>
</feature>
<reference evidence="2 3" key="1">
    <citation type="submission" date="2023-03" db="EMBL/GenBank/DDBJ databases">
        <title>High recombination rates correlate with genetic variation in Cardiocondyla obscurior ants.</title>
        <authorList>
            <person name="Errbii M."/>
        </authorList>
    </citation>
    <scope>NUCLEOTIDE SEQUENCE [LARGE SCALE GENOMIC DNA]</scope>
    <source>
        <strain evidence="2">Alpha-2009</strain>
        <tissue evidence="2">Whole body</tissue>
    </source>
</reference>
<feature type="region of interest" description="Disordered" evidence="1">
    <location>
        <begin position="109"/>
        <end position="132"/>
    </location>
</feature>
<sequence length="175" mass="19735">MYSRPSWIVKLPRKLISASIGYARKSRASIFKNDKRIAWTPRRCDRFVSLAGGQAEIAPGANPGSKIRGFGLRGGKNGEMTREPVSGGLSFATAGRRCVFARAQVPREARQRDANIQSPGTRVQTVPSSISNSRPRRWPRLVYIIPPNVKLHRENPTFILSMWPHLHFLYRANQK</sequence>
<proteinExistence type="predicted"/>
<comment type="caution">
    <text evidence="2">The sequence shown here is derived from an EMBL/GenBank/DDBJ whole genome shotgun (WGS) entry which is preliminary data.</text>
</comment>
<accession>A0AAW2GYQ7</accession>
<evidence type="ECO:0000313" key="3">
    <source>
        <dbReference type="Proteomes" id="UP001430953"/>
    </source>
</evidence>
<name>A0AAW2GYQ7_9HYME</name>
<evidence type="ECO:0008006" key="4">
    <source>
        <dbReference type="Google" id="ProtNLM"/>
    </source>
</evidence>
<organism evidence="2 3">
    <name type="scientific">Cardiocondyla obscurior</name>
    <dbReference type="NCBI Taxonomy" id="286306"/>
    <lineage>
        <taxon>Eukaryota</taxon>
        <taxon>Metazoa</taxon>
        <taxon>Ecdysozoa</taxon>
        <taxon>Arthropoda</taxon>
        <taxon>Hexapoda</taxon>
        <taxon>Insecta</taxon>
        <taxon>Pterygota</taxon>
        <taxon>Neoptera</taxon>
        <taxon>Endopterygota</taxon>
        <taxon>Hymenoptera</taxon>
        <taxon>Apocrita</taxon>
        <taxon>Aculeata</taxon>
        <taxon>Formicoidea</taxon>
        <taxon>Formicidae</taxon>
        <taxon>Myrmicinae</taxon>
        <taxon>Cardiocondyla</taxon>
    </lineage>
</organism>
<dbReference type="AlphaFoldDB" id="A0AAW2GYQ7"/>
<dbReference type="Proteomes" id="UP001430953">
    <property type="component" value="Unassembled WGS sequence"/>
</dbReference>
<evidence type="ECO:0000313" key="2">
    <source>
        <dbReference type="EMBL" id="KAL0132392.1"/>
    </source>
</evidence>
<dbReference type="EMBL" id="JADYXP020000001">
    <property type="protein sequence ID" value="KAL0132392.1"/>
    <property type="molecule type" value="Genomic_DNA"/>
</dbReference>